<dbReference type="OrthoDB" id="9816160at2"/>
<evidence type="ECO:0000313" key="5">
    <source>
        <dbReference type="Proteomes" id="UP000184512"/>
    </source>
</evidence>
<protein>
    <recommendedName>
        <fullName evidence="3">Trehalose 6-phosphate phosphatase</fullName>
        <ecNumber evidence="3">3.1.3.12</ecNumber>
    </recommendedName>
</protein>
<evidence type="ECO:0000256" key="1">
    <source>
        <dbReference type="ARBA" id="ARBA00022801"/>
    </source>
</evidence>
<dbReference type="InterPro" id="IPR023214">
    <property type="entry name" value="HAD_sf"/>
</dbReference>
<evidence type="ECO:0000256" key="2">
    <source>
        <dbReference type="ARBA" id="ARBA00024179"/>
    </source>
</evidence>
<comment type="pathway">
    <text evidence="3">Glycan biosynthesis; trehalose biosynthesis.</text>
</comment>
<dbReference type="EC" id="3.1.3.12" evidence="3"/>
<dbReference type="NCBIfam" id="TIGR00685">
    <property type="entry name" value="T6PP"/>
    <property type="match status" value="1"/>
</dbReference>
<keyword evidence="3" id="KW-0479">Metal-binding</keyword>
<gene>
    <name evidence="4" type="ORF">SAMN02745244_01810</name>
</gene>
<name>A0A1M6GV54_9ACTN</name>
<dbReference type="SUPFAM" id="SSF56784">
    <property type="entry name" value="HAD-like"/>
    <property type="match status" value="1"/>
</dbReference>
<dbReference type="Proteomes" id="UP000184512">
    <property type="component" value="Unassembled WGS sequence"/>
</dbReference>
<evidence type="ECO:0000313" key="4">
    <source>
        <dbReference type="EMBL" id="SHJ13851.1"/>
    </source>
</evidence>
<dbReference type="UniPathway" id="UPA00299"/>
<dbReference type="Pfam" id="PF02358">
    <property type="entry name" value="Trehalose_PPase"/>
    <property type="match status" value="2"/>
</dbReference>
<dbReference type="GO" id="GO:0004805">
    <property type="term" value="F:trehalose-phosphatase activity"/>
    <property type="evidence" value="ECO:0007669"/>
    <property type="project" value="UniProtKB-EC"/>
</dbReference>
<reference evidence="4 5" key="1">
    <citation type="submission" date="2016-11" db="EMBL/GenBank/DDBJ databases">
        <authorList>
            <person name="Jaros S."/>
            <person name="Januszkiewicz K."/>
            <person name="Wedrychowicz H."/>
        </authorList>
    </citation>
    <scope>NUCLEOTIDE SEQUENCE [LARGE SCALE GENOMIC DNA]</scope>
    <source>
        <strain evidence="4 5">DSM 12906</strain>
    </source>
</reference>
<organism evidence="4 5">
    <name type="scientific">Tessaracoccus bendigoensis DSM 12906</name>
    <dbReference type="NCBI Taxonomy" id="1123357"/>
    <lineage>
        <taxon>Bacteria</taxon>
        <taxon>Bacillati</taxon>
        <taxon>Actinomycetota</taxon>
        <taxon>Actinomycetes</taxon>
        <taxon>Propionibacteriales</taxon>
        <taxon>Propionibacteriaceae</taxon>
        <taxon>Tessaracoccus</taxon>
    </lineage>
</organism>
<dbReference type="Gene3D" id="3.40.50.1000">
    <property type="entry name" value="HAD superfamily/HAD-like"/>
    <property type="match status" value="1"/>
</dbReference>
<dbReference type="Gene3D" id="3.30.70.1020">
    <property type="entry name" value="Trehalose-6-phosphate phosphatase related protein, domain 2"/>
    <property type="match status" value="1"/>
</dbReference>
<dbReference type="GO" id="GO:0005992">
    <property type="term" value="P:trehalose biosynthetic process"/>
    <property type="evidence" value="ECO:0007669"/>
    <property type="project" value="UniProtKB-UniPathway"/>
</dbReference>
<accession>A0A1M6GV54</accession>
<dbReference type="InterPro" id="IPR044651">
    <property type="entry name" value="OTSB-like"/>
</dbReference>
<comment type="cofactor">
    <cofactor evidence="3">
        <name>Mg(2+)</name>
        <dbReference type="ChEBI" id="CHEBI:18420"/>
    </cofactor>
</comment>
<comment type="catalytic activity">
    <reaction evidence="3">
        <text>alpha,alpha-trehalose 6-phosphate + H2O = alpha,alpha-trehalose + phosphate</text>
        <dbReference type="Rhea" id="RHEA:23420"/>
        <dbReference type="ChEBI" id="CHEBI:15377"/>
        <dbReference type="ChEBI" id="CHEBI:16551"/>
        <dbReference type="ChEBI" id="CHEBI:43474"/>
        <dbReference type="ChEBI" id="CHEBI:58429"/>
        <dbReference type="EC" id="3.1.3.12"/>
    </reaction>
</comment>
<keyword evidence="3" id="KW-0460">Magnesium</keyword>
<proteinExistence type="inferred from homology"/>
<sequence>MTSWTSLHKAGTNFMAAVRERPEGVLLAFDFDGTLAPIVPDPEDSRLHERSATALGVLAGRVATLAIITGRNVATVRRLARLDDRPDLVGLIVLGGYGAERWVVGSPDPGPETRPAAVEAALPRVRVEIQSCGVDGVTLEDKGRALGIHTRQSADPELAYGRLLPGLERIAADLGLTLEPGRSVIELRSSDVTKGDAIRALVAESGAAVAAFCGDDLGDLAAFDALVELRSTGIETCRVVSSSPEQESMDAHADILADGPDGIADWLTVLARG</sequence>
<evidence type="ECO:0000256" key="3">
    <source>
        <dbReference type="RuleBase" id="RU361117"/>
    </source>
</evidence>
<comment type="similarity">
    <text evidence="3">Belongs to the trehalose phosphatase family.</text>
</comment>
<dbReference type="EMBL" id="FQZG01000028">
    <property type="protein sequence ID" value="SHJ13851.1"/>
    <property type="molecule type" value="Genomic_DNA"/>
</dbReference>
<keyword evidence="1 3" id="KW-0378">Hydrolase</keyword>
<keyword evidence="5" id="KW-1185">Reference proteome</keyword>
<dbReference type="PANTHER" id="PTHR43768">
    <property type="entry name" value="TREHALOSE 6-PHOSPHATE PHOSPHATASE"/>
    <property type="match status" value="1"/>
</dbReference>
<comment type="function">
    <text evidence="2 3">Removes the phosphate from trehalose 6-phosphate to produce free trehalose.</text>
</comment>
<dbReference type="PANTHER" id="PTHR43768:SF3">
    <property type="entry name" value="TREHALOSE 6-PHOSPHATE PHOSPHATASE"/>
    <property type="match status" value="1"/>
</dbReference>
<dbReference type="GO" id="GO:0046872">
    <property type="term" value="F:metal ion binding"/>
    <property type="evidence" value="ECO:0007669"/>
    <property type="project" value="UniProtKB-KW"/>
</dbReference>
<dbReference type="InterPro" id="IPR036412">
    <property type="entry name" value="HAD-like_sf"/>
</dbReference>
<dbReference type="STRING" id="1123357.SAMN02745244_01810"/>
<dbReference type="AlphaFoldDB" id="A0A1M6GV54"/>
<dbReference type="InterPro" id="IPR003337">
    <property type="entry name" value="Trehalose_PPase"/>
</dbReference>
<dbReference type="RefSeq" id="WP_073187314.1">
    <property type="nucleotide sequence ID" value="NZ_FQZG01000028.1"/>
</dbReference>